<proteinExistence type="predicted"/>
<keyword evidence="1" id="KW-0472">Membrane</keyword>
<feature type="transmembrane region" description="Helical" evidence="1">
    <location>
        <begin position="26"/>
        <end position="46"/>
    </location>
</feature>
<organism evidence="2 3">
    <name type="scientific">Candidatus Marsarchaeota G1 archaeon BE_D</name>
    <dbReference type="NCBI Taxonomy" id="1978156"/>
    <lineage>
        <taxon>Archaea</taxon>
        <taxon>Candidatus Marsarchaeota</taxon>
        <taxon>Candidatus Marsarchaeota group 1</taxon>
    </lineage>
</organism>
<evidence type="ECO:0000256" key="1">
    <source>
        <dbReference type="SAM" id="Phobius"/>
    </source>
</evidence>
<sequence length="130" mass="14265">AHLVDLVVTIALIWSASYFYGTLSSLYGAVLASMIYFAVVGVGALFYAQKKEKGRSRVVLTTCGALMALVFVFISYEFVAYQSVWGGNALAYGYVLVSFIVGSLLYLRAKSLNKRKGIEISQVFKEIPPE</sequence>
<feature type="non-terminal residue" evidence="2">
    <location>
        <position position="1"/>
    </location>
</feature>
<gene>
    <name evidence="2" type="ORF">B9Q02_10875</name>
</gene>
<feature type="transmembrane region" description="Helical" evidence="1">
    <location>
        <begin position="58"/>
        <end position="79"/>
    </location>
</feature>
<feature type="transmembrane region" description="Helical" evidence="1">
    <location>
        <begin position="85"/>
        <end position="107"/>
    </location>
</feature>
<evidence type="ECO:0000313" key="2">
    <source>
        <dbReference type="EMBL" id="PSN83125.1"/>
    </source>
</evidence>
<accession>A0A2R6A9Y4</accession>
<dbReference type="Proteomes" id="UP000240569">
    <property type="component" value="Unassembled WGS sequence"/>
</dbReference>
<name>A0A2R6A9Y4_9ARCH</name>
<keyword evidence="1" id="KW-1133">Transmembrane helix</keyword>
<keyword evidence="1" id="KW-0812">Transmembrane</keyword>
<protein>
    <recommendedName>
        <fullName evidence="4">APC family permease</fullName>
    </recommendedName>
</protein>
<evidence type="ECO:0000313" key="3">
    <source>
        <dbReference type="Proteomes" id="UP000240569"/>
    </source>
</evidence>
<reference evidence="2 3" key="1">
    <citation type="submission" date="2017-04" db="EMBL/GenBank/DDBJ databases">
        <title>Novel microbial lineages endemic to geothermal iron-oxide mats fill important gaps in the evolutionary history of Archaea.</title>
        <authorList>
            <person name="Jay Z.J."/>
            <person name="Beam J.P."/>
            <person name="Dlakic M."/>
            <person name="Rusch D.B."/>
            <person name="Kozubal M.A."/>
            <person name="Inskeep W.P."/>
        </authorList>
    </citation>
    <scope>NUCLEOTIDE SEQUENCE [LARGE SCALE GENOMIC DNA]</scope>
    <source>
        <strain evidence="2">BE_D</strain>
    </source>
</reference>
<dbReference type="EMBL" id="NEXD01000115">
    <property type="protein sequence ID" value="PSN83125.1"/>
    <property type="molecule type" value="Genomic_DNA"/>
</dbReference>
<comment type="caution">
    <text evidence="2">The sequence shown here is derived from an EMBL/GenBank/DDBJ whole genome shotgun (WGS) entry which is preliminary data.</text>
</comment>
<evidence type="ECO:0008006" key="4">
    <source>
        <dbReference type="Google" id="ProtNLM"/>
    </source>
</evidence>
<dbReference type="AlphaFoldDB" id="A0A2R6A9Y4"/>